<reference evidence="1" key="1">
    <citation type="submission" date="2022-02" db="EMBL/GenBank/DDBJ databases">
        <title>Towards deciphering the DNA virus diversity associated with rodent species in the families Cricetidae and Heteromyidae.</title>
        <authorList>
            <person name="Lund M."/>
            <person name="Larsen B.B."/>
            <person name="Gryseels S."/>
            <person name="Kraberger S."/>
            <person name="Rowsey D.M."/>
            <person name="Steger L."/>
            <person name="Yule K.M."/>
            <person name="Upham N.S."/>
            <person name="Worobey M."/>
            <person name="Van Doorslaer K."/>
            <person name="Varsani A."/>
        </authorList>
    </citation>
    <scope>NUCLEOTIDE SEQUENCE</scope>
    <source>
        <strain evidence="1">NeonRodF8_8</strain>
    </source>
</reference>
<proteinExistence type="predicted"/>
<evidence type="ECO:0000313" key="1">
    <source>
        <dbReference type="EMBL" id="UPW41735.1"/>
    </source>
</evidence>
<accession>A0A976N2Y5</accession>
<name>A0A976N2Y5_9VIRU</name>
<protein>
    <submittedName>
        <fullName evidence="1">Internal scaffolding protein</fullName>
    </submittedName>
</protein>
<sequence>MAKSFYVPYVHEPSVKPSVVSQVLLTECDGCKKFHSDIHAILREKSLSDVISPESLRQIVDDMVRPRPDSSSEGLSDDQLFDTIFDRRCTDFNDWHQITKYLSENREEVLKRLSDFKAKQKRLDDLNEKIFGKKEVSQ</sequence>
<organism evidence="1">
    <name type="scientific">Peromfec virus RodF8_8</name>
    <dbReference type="NCBI Taxonomy" id="2929389"/>
    <lineage>
        <taxon>Viruses</taxon>
        <taxon>Monodnaviria</taxon>
        <taxon>Sangervirae</taxon>
        <taxon>Phixviricota</taxon>
        <taxon>Malgrandaviricetes</taxon>
        <taxon>Petitvirales</taxon>
        <taxon>Microviridae</taxon>
    </lineage>
</organism>
<dbReference type="EMBL" id="OM869656">
    <property type="protein sequence ID" value="UPW41735.1"/>
    <property type="molecule type" value="Genomic_DNA"/>
</dbReference>